<dbReference type="InterPro" id="IPR006926">
    <property type="entry name" value="Vps16_N"/>
</dbReference>
<organism evidence="2 3">
    <name type="scientific">Tritrichomonas musculus</name>
    <dbReference type="NCBI Taxonomy" id="1915356"/>
    <lineage>
        <taxon>Eukaryota</taxon>
        <taxon>Metamonada</taxon>
        <taxon>Parabasalia</taxon>
        <taxon>Tritrichomonadida</taxon>
        <taxon>Tritrichomonadidae</taxon>
        <taxon>Tritrichomonas</taxon>
    </lineage>
</organism>
<comment type="caution">
    <text evidence="2">The sequence shown here is derived from an EMBL/GenBank/DDBJ whole genome shotgun (WGS) entry which is preliminary data.</text>
</comment>
<dbReference type="SUPFAM" id="SSF50969">
    <property type="entry name" value="YVTN repeat-like/Quinoprotein amine dehydrogenase"/>
    <property type="match status" value="1"/>
</dbReference>
<dbReference type="EMBL" id="JAPFFF010000017">
    <property type="protein sequence ID" value="KAK8863961.1"/>
    <property type="molecule type" value="Genomic_DNA"/>
</dbReference>
<evidence type="ECO:0000313" key="3">
    <source>
        <dbReference type="Proteomes" id="UP001470230"/>
    </source>
</evidence>
<proteinExistence type="predicted"/>
<evidence type="ECO:0000313" key="2">
    <source>
        <dbReference type="EMBL" id="KAK8863961.1"/>
    </source>
</evidence>
<dbReference type="Proteomes" id="UP001470230">
    <property type="component" value="Unassembled WGS sequence"/>
</dbReference>
<keyword evidence="3" id="KW-1185">Reference proteome</keyword>
<sequence>MDDFSINNIVDEIHVFNDNSTFVSESLIRPLVSPTHPFTKNINFEYDIIRPAPYGGSFAILHSTFSQNLTKTISIYDPSLNFLRNIELTESIQDFYFTADEMIVVVFNKPSIGVYDQRGKLILMKDLSNQQEFIVASAFWENGIMIATFAGNVYHVYDFSKLIITKLINDEQYIPNITLGFILPPKKDVHGPIFWGVMPTGADDKCKLICVQKNRIKAIDYNGRILYAQYSSDLSMALILTPASVDVCDEYLRRVITKFSIPDYSIIRGCWCGSSTILLTTTDGLKMLGQSDKPVSFNISSDCFASTDIDGARVITHTKITYIREASGVPLDFINNNTNSPSIKLFNIVSHQKDFATSDPLESLRGVMDKAINGLLDAVTFFRNPAFVKNMLRIVTRYKNECSNYDSKRYQNAVAYNRITSHLSEKPANMPLTVTQLLAIGNERLLVRLCNRYLHHLAFKVADYLNSGIELVSSHWAHCLVFSHASNEDILAKIDKIDNAIDRVELAASSFDLSERTEDYSFKVQKENLAILLLKTVPAKSRTVPLLIQRGEWSEAVEAAVESNDSSLLAFVLKSATEQNQDSLVRDCITKHLIALDSWLKMHPDEPQKAQLLEKSGLLRDSLFIRFKEGEPEDQLAKKAKENNDILDFDYFQQIAALKNVCNTYNIDYDQSMTTYDAFDKIIEMRQPNILKQAAKMLKLQPDEVLARRIFVSQKKGQEDLINEAAKDASPEVLYYTFLNLMDDGNVDLANKIKSFIKEDSYLTPLIEQRTAK</sequence>
<accession>A0ABR2IL50</accession>
<dbReference type="InterPro" id="IPR011044">
    <property type="entry name" value="Quino_amine_DH_bsu"/>
</dbReference>
<dbReference type="PANTHER" id="PTHR12811:SF0">
    <property type="entry name" value="VACUOLAR PROTEIN SORTING-ASSOCIATED PROTEIN 16 HOMOLOG"/>
    <property type="match status" value="1"/>
</dbReference>
<dbReference type="InterPro" id="IPR016534">
    <property type="entry name" value="VPS16"/>
</dbReference>
<evidence type="ECO:0000259" key="1">
    <source>
        <dbReference type="Pfam" id="PF04841"/>
    </source>
</evidence>
<feature type="domain" description="Vps16 N-terminal" evidence="1">
    <location>
        <begin position="48"/>
        <end position="379"/>
    </location>
</feature>
<reference evidence="2 3" key="1">
    <citation type="submission" date="2024-04" db="EMBL/GenBank/DDBJ databases">
        <title>Tritrichomonas musculus Genome.</title>
        <authorList>
            <person name="Alves-Ferreira E."/>
            <person name="Grigg M."/>
            <person name="Lorenzi H."/>
            <person name="Galac M."/>
        </authorList>
    </citation>
    <scope>NUCLEOTIDE SEQUENCE [LARGE SCALE GENOMIC DNA]</scope>
    <source>
        <strain evidence="2 3">EAF2021</strain>
    </source>
</reference>
<protein>
    <recommendedName>
        <fullName evidence="1">Vps16 N-terminal domain-containing protein</fullName>
    </recommendedName>
</protein>
<name>A0ABR2IL50_9EUKA</name>
<dbReference type="PANTHER" id="PTHR12811">
    <property type="entry name" value="VACUOLAR PROTEIN SORTING VPS16"/>
    <property type="match status" value="1"/>
</dbReference>
<gene>
    <name evidence="2" type="ORF">M9Y10_011655</name>
</gene>
<dbReference type="Pfam" id="PF04841">
    <property type="entry name" value="Vps16_N"/>
    <property type="match status" value="1"/>
</dbReference>